<comment type="caution">
    <text evidence="11">The sequence shown here is derived from an EMBL/GenBank/DDBJ whole genome shotgun (WGS) entry which is preliminary data.</text>
</comment>
<evidence type="ECO:0000256" key="3">
    <source>
        <dbReference type="ARBA" id="ARBA00022475"/>
    </source>
</evidence>
<name>A0ABX1EAJ3_9PROT</name>
<keyword evidence="5 9" id="KW-0812">Transmembrane</keyword>
<comment type="catalytic activity">
    <reaction evidence="9">
        <text>N-terminal S-1,2-diacyl-sn-glyceryl-L-cysteinyl-[lipoprotein] + a glycerophospholipid = N-acyl-S-1,2-diacyl-sn-glyceryl-L-cysteinyl-[lipoprotein] + a 2-acyl-sn-glycero-3-phospholipid + H(+)</text>
        <dbReference type="Rhea" id="RHEA:48228"/>
        <dbReference type="Rhea" id="RHEA-COMP:14681"/>
        <dbReference type="Rhea" id="RHEA-COMP:14684"/>
        <dbReference type="ChEBI" id="CHEBI:15378"/>
        <dbReference type="ChEBI" id="CHEBI:136912"/>
        <dbReference type="ChEBI" id="CHEBI:140656"/>
        <dbReference type="ChEBI" id="CHEBI:140657"/>
        <dbReference type="ChEBI" id="CHEBI:140660"/>
        <dbReference type="EC" id="2.3.1.269"/>
    </reaction>
</comment>
<feature type="transmembrane region" description="Helical" evidence="9">
    <location>
        <begin position="35"/>
        <end position="53"/>
    </location>
</feature>
<gene>
    <name evidence="9 11" type="primary">lnt</name>
    <name evidence="11" type="ORF">HEQ75_23540</name>
</gene>
<evidence type="ECO:0000256" key="5">
    <source>
        <dbReference type="ARBA" id="ARBA00022692"/>
    </source>
</evidence>
<feature type="transmembrane region" description="Helical" evidence="9">
    <location>
        <begin position="59"/>
        <end position="76"/>
    </location>
</feature>
<feature type="transmembrane region" description="Helical" evidence="9">
    <location>
        <begin position="83"/>
        <end position="106"/>
    </location>
</feature>
<evidence type="ECO:0000313" key="11">
    <source>
        <dbReference type="EMBL" id="NKC33855.1"/>
    </source>
</evidence>
<feature type="transmembrane region" description="Helical" evidence="9">
    <location>
        <begin position="183"/>
        <end position="206"/>
    </location>
</feature>
<keyword evidence="4 9" id="KW-0808">Transferase</keyword>
<evidence type="ECO:0000256" key="4">
    <source>
        <dbReference type="ARBA" id="ARBA00022679"/>
    </source>
</evidence>
<comment type="subcellular location">
    <subcellularLocation>
        <location evidence="1 9">Cell membrane</location>
        <topology evidence="1 9">Multi-pass membrane protein</topology>
    </subcellularLocation>
</comment>
<evidence type="ECO:0000256" key="7">
    <source>
        <dbReference type="ARBA" id="ARBA00023136"/>
    </source>
</evidence>
<evidence type="ECO:0000313" key="12">
    <source>
        <dbReference type="Proteomes" id="UP000787635"/>
    </source>
</evidence>
<feature type="transmembrane region" description="Helical" evidence="9">
    <location>
        <begin position="112"/>
        <end position="137"/>
    </location>
</feature>
<dbReference type="CDD" id="cd07571">
    <property type="entry name" value="ALP_N-acyl_transferase"/>
    <property type="match status" value="1"/>
</dbReference>
<dbReference type="PANTHER" id="PTHR38686">
    <property type="entry name" value="APOLIPOPROTEIN N-ACYLTRANSFERASE"/>
    <property type="match status" value="1"/>
</dbReference>
<dbReference type="InterPro" id="IPR004563">
    <property type="entry name" value="Apolipo_AcylTrfase"/>
</dbReference>
<feature type="transmembrane region" description="Helical" evidence="9">
    <location>
        <begin position="213"/>
        <end position="233"/>
    </location>
</feature>
<dbReference type="RefSeq" id="WP_168034572.1">
    <property type="nucleotide sequence ID" value="NZ_JAAVNE010000056.1"/>
</dbReference>
<keyword evidence="8 9" id="KW-0012">Acyltransferase</keyword>
<comment type="function">
    <text evidence="9">Catalyzes the phospholipid dependent N-acylation of the N-terminal cysteine of apolipoprotein, the last step in lipoprotein maturation.</text>
</comment>
<comment type="similarity">
    <text evidence="2 9">Belongs to the CN hydrolase family. Apolipoprotein N-acyltransferase subfamily.</text>
</comment>
<dbReference type="Pfam" id="PF00795">
    <property type="entry name" value="CN_hydrolase"/>
    <property type="match status" value="1"/>
</dbReference>
<dbReference type="InterPro" id="IPR003010">
    <property type="entry name" value="C-N_Hydrolase"/>
</dbReference>
<keyword evidence="6 9" id="KW-1133">Transmembrane helix</keyword>
<keyword evidence="12" id="KW-1185">Reference proteome</keyword>
<accession>A0ABX1EAJ3</accession>
<dbReference type="NCBIfam" id="TIGR00546">
    <property type="entry name" value="lnt"/>
    <property type="match status" value="1"/>
</dbReference>
<dbReference type="Proteomes" id="UP000787635">
    <property type="component" value="Unassembled WGS sequence"/>
</dbReference>
<evidence type="ECO:0000259" key="10">
    <source>
        <dbReference type="PROSITE" id="PS50263"/>
    </source>
</evidence>
<dbReference type="PANTHER" id="PTHR38686:SF1">
    <property type="entry name" value="APOLIPOPROTEIN N-ACYLTRANSFERASE"/>
    <property type="match status" value="1"/>
</dbReference>
<comment type="pathway">
    <text evidence="9">Protein modification; lipoprotein biosynthesis (N-acyl transfer).</text>
</comment>
<feature type="transmembrane region" description="Helical" evidence="9">
    <location>
        <begin position="149"/>
        <end position="171"/>
    </location>
</feature>
<dbReference type="Gene3D" id="3.60.110.10">
    <property type="entry name" value="Carbon-nitrogen hydrolase"/>
    <property type="match status" value="1"/>
</dbReference>
<evidence type="ECO:0000256" key="2">
    <source>
        <dbReference type="ARBA" id="ARBA00010065"/>
    </source>
</evidence>
<dbReference type="EMBL" id="JAAVNE010000056">
    <property type="protein sequence ID" value="NKC33855.1"/>
    <property type="molecule type" value="Genomic_DNA"/>
</dbReference>
<organism evidence="11 12">
    <name type="scientific">Falsiroseomonas selenitidurans</name>
    <dbReference type="NCBI Taxonomy" id="2716335"/>
    <lineage>
        <taxon>Bacteria</taxon>
        <taxon>Pseudomonadati</taxon>
        <taxon>Pseudomonadota</taxon>
        <taxon>Alphaproteobacteria</taxon>
        <taxon>Acetobacterales</taxon>
        <taxon>Roseomonadaceae</taxon>
        <taxon>Falsiroseomonas</taxon>
    </lineage>
</organism>
<dbReference type="Pfam" id="PF20154">
    <property type="entry name" value="LNT_N"/>
    <property type="match status" value="1"/>
</dbReference>
<evidence type="ECO:0000256" key="8">
    <source>
        <dbReference type="ARBA" id="ARBA00023315"/>
    </source>
</evidence>
<dbReference type="EC" id="2.3.1.269" evidence="9"/>
<protein>
    <recommendedName>
        <fullName evidence="9">Apolipoprotein N-acyltransferase</fullName>
        <shortName evidence="9">ALP N-acyltransferase</shortName>
        <ecNumber evidence="9">2.3.1.269</ecNumber>
    </recommendedName>
</protein>
<evidence type="ECO:0000256" key="1">
    <source>
        <dbReference type="ARBA" id="ARBA00004651"/>
    </source>
</evidence>
<dbReference type="HAMAP" id="MF_01148">
    <property type="entry name" value="Lnt"/>
    <property type="match status" value="1"/>
</dbReference>
<feature type="domain" description="CN hydrolase" evidence="10">
    <location>
        <begin position="247"/>
        <end position="495"/>
    </location>
</feature>
<dbReference type="InterPro" id="IPR045378">
    <property type="entry name" value="LNT_N"/>
</dbReference>
<feature type="transmembrane region" description="Helical" evidence="9">
    <location>
        <begin position="502"/>
        <end position="523"/>
    </location>
</feature>
<keyword evidence="3 9" id="KW-1003">Cell membrane</keyword>
<proteinExistence type="inferred from homology"/>
<reference evidence="11 12" key="1">
    <citation type="submission" date="2020-03" db="EMBL/GenBank/DDBJ databases">
        <title>Roseomonas selenitidurans sp. nov. isolated from urban soil.</title>
        <authorList>
            <person name="Liu H."/>
        </authorList>
    </citation>
    <scope>NUCLEOTIDE SEQUENCE [LARGE SCALE GENOMIC DNA]</scope>
    <source>
        <strain evidence="11 12">BU-1</strain>
    </source>
</reference>
<keyword evidence="7 9" id="KW-0472">Membrane</keyword>
<dbReference type="PROSITE" id="PS50263">
    <property type="entry name" value="CN_HYDROLASE"/>
    <property type="match status" value="1"/>
</dbReference>
<evidence type="ECO:0000256" key="9">
    <source>
        <dbReference type="HAMAP-Rule" id="MF_01148"/>
    </source>
</evidence>
<dbReference type="SUPFAM" id="SSF56317">
    <property type="entry name" value="Carbon-nitrogen hydrolase"/>
    <property type="match status" value="1"/>
</dbReference>
<sequence length="537" mass="56998">MTKPGTPRGAGLLRRAGGDGRWRAALTRRLDGPGFWRALATAFALGAATALALPPLHMVPVLLLTLPGLFIMAGSAPTARRAALVGLFWGWGFHVAGLHWLTIAVLTEVERFWWLVPVAVPALALPLGAFTLLPALVMRLARPGWPRMLAFGAAWVAAEMLRGVVFTGFPWNLLGTVWAFASLPLQAAAWIGVHGLSLATVLLALAPLAGRRGWTTAGLALLGFAAIGLGRLWPQEPEPEPVALVLVQGNVAQEAKWREETRMPIFRRYIDLTAGGVRTARQEAPESRIVAVWPETASPFLLASDPQAAAMATASLPPGALLLAGSVRAEFGADGRASRVWNSLVALDAQGAVLDAYDKVHLVPFGEYTPLRGLLPIRLVVSALDFSAGPARRAISLPGLPSFGGLICYEVIFPGAVTPAVRPGFLLNITNDAWFGVSAGPYQHLATARLRAVEEGLPLVRAAQTGISAVFDARGRVVARLGLAETGVVVAPLPKPLPATPFAHLGLWSPAIFLVLVSFLSVWGSIRRTSPRDDELS</sequence>
<dbReference type="InterPro" id="IPR036526">
    <property type="entry name" value="C-N_Hydrolase_sf"/>
</dbReference>
<evidence type="ECO:0000256" key="6">
    <source>
        <dbReference type="ARBA" id="ARBA00022989"/>
    </source>
</evidence>